<dbReference type="SUPFAM" id="SSF51261">
    <property type="entry name" value="Duplicated hybrid motif"/>
    <property type="match status" value="1"/>
</dbReference>
<dbReference type="Proteomes" id="UP001317963">
    <property type="component" value="Chromosome"/>
</dbReference>
<organism evidence="3 4">
    <name type="scientific">Candidatus Paraluminiphilus aquimaris</name>
    <dbReference type="NCBI Taxonomy" id="2518994"/>
    <lineage>
        <taxon>Bacteria</taxon>
        <taxon>Pseudomonadati</taxon>
        <taxon>Pseudomonadota</taxon>
        <taxon>Gammaproteobacteria</taxon>
        <taxon>Cellvibrionales</taxon>
        <taxon>Halieaceae</taxon>
        <taxon>Candidatus Paraluminiphilus</taxon>
    </lineage>
</organism>
<dbReference type="RefSeq" id="WP_279241900.1">
    <property type="nucleotide sequence ID" value="NZ_CP036501.1"/>
</dbReference>
<dbReference type="EMBL" id="CP036501">
    <property type="protein sequence ID" value="UZP75412.1"/>
    <property type="molecule type" value="Genomic_DNA"/>
</dbReference>
<sequence>MKFILINNEGPSKTVEIGRWTRVVVSAFLIGLPVSLAGLSYEFGVKKGVAEAEAAEETLAAEEARERAEALANMAVEAERRLESMTLLLAELQSRVTRLDAVGMNLTQSAGLEPGEFDFNMAPALGGPLMASQEDARELIPALEGELFALSNALDDREVQLDILSELIQGEQVRDDATPAGKPILSGWLSSHFGSRIDPFSGKKAWHEGIDFAGREGSDIIAVASGVVSWSGERSGYGNMVEVAHGDGVITRYAHNQKNLVKVGDMVRRGDVVALMGNSGRSTGPHVHFEVHKNGRPVDPASYLRRTPN</sequence>
<keyword evidence="4" id="KW-1185">Reference proteome</keyword>
<dbReference type="Gene3D" id="2.70.70.10">
    <property type="entry name" value="Glucose Permease (Domain IIA)"/>
    <property type="match status" value="1"/>
</dbReference>
<proteinExistence type="predicted"/>
<dbReference type="CDD" id="cd12797">
    <property type="entry name" value="M23_peptidase"/>
    <property type="match status" value="1"/>
</dbReference>
<evidence type="ECO:0000256" key="1">
    <source>
        <dbReference type="SAM" id="Coils"/>
    </source>
</evidence>
<evidence type="ECO:0000313" key="4">
    <source>
        <dbReference type="Proteomes" id="UP001317963"/>
    </source>
</evidence>
<dbReference type="PANTHER" id="PTHR21666:SF291">
    <property type="entry name" value="STAGE II SPORULATION PROTEIN Q"/>
    <property type="match status" value="1"/>
</dbReference>
<name>A0ABY6Q9R6_9GAMM</name>
<dbReference type="Pfam" id="PF01551">
    <property type="entry name" value="Peptidase_M23"/>
    <property type="match status" value="1"/>
</dbReference>
<gene>
    <name evidence="3" type="ORF">E0F26_11985</name>
</gene>
<dbReference type="InterPro" id="IPR011055">
    <property type="entry name" value="Dup_hybrid_motif"/>
</dbReference>
<reference evidence="3 4" key="1">
    <citation type="submission" date="2019-02" db="EMBL/GenBank/DDBJ databases">
        <title>Halieaceae_genomes.</title>
        <authorList>
            <person name="Li S.-H."/>
        </authorList>
    </citation>
    <scope>NUCLEOTIDE SEQUENCE [LARGE SCALE GENOMIC DNA]</scope>
    <source>
        <strain evidence="3 4">JH123</strain>
    </source>
</reference>
<dbReference type="InterPro" id="IPR050570">
    <property type="entry name" value="Cell_wall_metabolism_enzyme"/>
</dbReference>
<accession>A0ABY6Q9R6</accession>
<feature type="domain" description="M23ase beta-sheet core" evidence="2">
    <location>
        <begin position="207"/>
        <end position="300"/>
    </location>
</feature>
<feature type="coiled-coil region" evidence="1">
    <location>
        <begin position="45"/>
        <end position="95"/>
    </location>
</feature>
<keyword evidence="1" id="KW-0175">Coiled coil</keyword>
<dbReference type="PANTHER" id="PTHR21666">
    <property type="entry name" value="PEPTIDASE-RELATED"/>
    <property type="match status" value="1"/>
</dbReference>
<dbReference type="InterPro" id="IPR016047">
    <property type="entry name" value="M23ase_b-sheet_dom"/>
</dbReference>
<protein>
    <submittedName>
        <fullName evidence="3">M23 family metallopeptidase</fullName>
    </submittedName>
</protein>
<evidence type="ECO:0000313" key="3">
    <source>
        <dbReference type="EMBL" id="UZP75412.1"/>
    </source>
</evidence>
<evidence type="ECO:0000259" key="2">
    <source>
        <dbReference type="Pfam" id="PF01551"/>
    </source>
</evidence>